<evidence type="ECO:0000313" key="3">
    <source>
        <dbReference type="Proteomes" id="UP000192511"/>
    </source>
</evidence>
<dbReference type="Gene3D" id="3.40.50.620">
    <property type="entry name" value="HUPs"/>
    <property type="match status" value="1"/>
</dbReference>
<dbReference type="InterPro" id="IPR036155">
    <property type="entry name" value="Crypto/Photolyase_N_sf"/>
</dbReference>
<reference evidence="2" key="1">
    <citation type="submission" date="2017-12" db="EMBL/GenBank/DDBJ databases">
        <title>FDA dAtabase for Regulatory Grade micrObial Sequences (FDA-ARGOS): Supporting development and validation of Infectious Disease Dx tests.</title>
        <authorList>
            <person name="Kerrigan L."/>
            <person name="Tallon L.J."/>
            <person name="Sadzewicz L."/>
            <person name="Sengamalay N."/>
            <person name="Ott S."/>
            <person name="Godinez A."/>
            <person name="Nagaraj S."/>
            <person name="Vavikolanu K."/>
            <person name="Vyas G."/>
            <person name="Nadendla S."/>
            <person name="Aluvathingal J."/>
            <person name="Sichtig H."/>
        </authorList>
    </citation>
    <scope>NUCLEOTIDE SEQUENCE [LARGE SCALE GENOMIC DNA]</scope>
    <source>
        <strain evidence="2">FDAARGOS_200</strain>
    </source>
</reference>
<dbReference type="EMBL" id="NBTX02000004">
    <property type="protein sequence ID" value="PNL60209.1"/>
    <property type="molecule type" value="Genomic_DNA"/>
</dbReference>
<keyword evidence="3" id="KW-1185">Reference proteome</keyword>
<dbReference type="InterPro" id="IPR014729">
    <property type="entry name" value="Rossmann-like_a/b/a_fold"/>
</dbReference>
<dbReference type="Proteomes" id="UP000192511">
    <property type="component" value="Unassembled WGS sequence"/>
</dbReference>
<name>A0AAX0WPJ1_9GAMM</name>
<comment type="caution">
    <text evidence="2">The sequence shown here is derived from an EMBL/GenBank/DDBJ whole genome shotgun (WGS) entry which is preliminary data.</text>
</comment>
<dbReference type="PROSITE" id="PS51645">
    <property type="entry name" value="PHR_CRY_ALPHA_BETA"/>
    <property type="match status" value="1"/>
</dbReference>
<feature type="domain" description="Photolyase/cryptochrome alpha/beta" evidence="1">
    <location>
        <begin position="2"/>
        <end position="60"/>
    </location>
</feature>
<dbReference type="RefSeq" id="WP_019233952.1">
    <property type="nucleotide sequence ID" value="NZ_CAAAHR010000005.1"/>
</dbReference>
<proteinExistence type="predicted"/>
<dbReference type="Pfam" id="PF00875">
    <property type="entry name" value="DNA_photolyase"/>
    <property type="match status" value="1"/>
</dbReference>
<gene>
    <name evidence="2" type="ORF">A6J39_002740</name>
</gene>
<sequence length="60" mass="6808">MSTSLVWFRQDLRLADNPAFFEAYTNHERLAPVYILAENSVLGEAQARSLGSDLVFCLYP</sequence>
<organism evidence="2 3">
    <name type="scientific">Legionella anisa</name>
    <dbReference type="NCBI Taxonomy" id="28082"/>
    <lineage>
        <taxon>Bacteria</taxon>
        <taxon>Pseudomonadati</taxon>
        <taxon>Pseudomonadota</taxon>
        <taxon>Gammaproteobacteria</taxon>
        <taxon>Legionellales</taxon>
        <taxon>Legionellaceae</taxon>
        <taxon>Legionella</taxon>
    </lineage>
</organism>
<dbReference type="InterPro" id="IPR006050">
    <property type="entry name" value="DNA_photolyase_N"/>
</dbReference>
<evidence type="ECO:0000313" key="2">
    <source>
        <dbReference type="EMBL" id="PNL60209.1"/>
    </source>
</evidence>
<accession>A0AAX0WPJ1</accession>
<dbReference type="AlphaFoldDB" id="A0AAX0WPJ1"/>
<dbReference type="GeneID" id="98064579"/>
<evidence type="ECO:0000259" key="1">
    <source>
        <dbReference type="PROSITE" id="PS51645"/>
    </source>
</evidence>
<protein>
    <recommendedName>
        <fullName evidence="1">Photolyase/cryptochrome alpha/beta domain-containing protein</fullName>
    </recommendedName>
</protein>
<dbReference type="SUPFAM" id="SSF52425">
    <property type="entry name" value="Cryptochrome/photolyase, N-terminal domain"/>
    <property type="match status" value="1"/>
</dbReference>